<dbReference type="OrthoDB" id="9801841at2"/>
<dbReference type="Pfam" id="PF13646">
    <property type="entry name" value="HEAT_2"/>
    <property type="match status" value="2"/>
</dbReference>
<dbReference type="AlphaFoldDB" id="A0A429V9N4"/>
<dbReference type="EMBL" id="RWJF01000001">
    <property type="protein sequence ID" value="RST30691.1"/>
    <property type="molecule type" value="Genomic_DNA"/>
</dbReference>
<evidence type="ECO:0000313" key="2">
    <source>
        <dbReference type="Proteomes" id="UP000274661"/>
    </source>
</evidence>
<dbReference type="InterPro" id="IPR011989">
    <property type="entry name" value="ARM-like"/>
</dbReference>
<gene>
    <name evidence="1" type="ORF">HMF7854_07485</name>
</gene>
<name>A0A429V9N4_9SPHN</name>
<accession>A0A429V9N4</accession>
<evidence type="ECO:0000313" key="1">
    <source>
        <dbReference type="EMBL" id="RST30691.1"/>
    </source>
</evidence>
<dbReference type="GO" id="GO:0016491">
    <property type="term" value="F:oxidoreductase activity"/>
    <property type="evidence" value="ECO:0007669"/>
    <property type="project" value="TreeGrafter"/>
</dbReference>
<proteinExistence type="predicted"/>
<dbReference type="SMART" id="SM00567">
    <property type="entry name" value="EZ_HEAT"/>
    <property type="match status" value="5"/>
</dbReference>
<protein>
    <recommendedName>
        <fullName evidence="3">HEAT repeat domain-containing protein</fullName>
    </recommendedName>
</protein>
<reference evidence="1 2" key="1">
    <citation type="submission" date="2018-12" db="EMBL/GenBank/DDBJ databases">
        <title>Sphingomonas sp. HMF7854 Genome sequencing and assembly.</title>
        <authorList>
            <person name="Cha I."/>
            <person name="Kang H."/>
            <person name="Kim H."/>
            <person name="Kang J."/>
            <person name="Joh K."/>
        </authorList>
    </citation>
    <scope>NUCLEOTIDE SEQUENCE [LARGE SCALE GENOMIC DNA]</scope>
    <source>
        <strain evidence="1 2">HMF7854</strain>
    </source>
</reference>
<dbReference type="PANTHER" id="PTHR12697:SF5">
    <property type="entry name" value="DEOXYHYPUSINE HYDROXYLASE"/>
    <property type="match status" value="1"/>
</dbReference>
<organism evidence="1 2">
    <name type="scientific">Sphingomonas ginkgonis</name>
    <dbReference type="NCBI Taxonomy" id="2315330"/>
    <lineage>
        <taxon>Bacteria</taxon>
        <taxon>Pseudomonadati</taxon>
        <taxon>Pseudomonadota</taxon>
        <taxon>Alphaproteobacteria</taxon>
        <taxon>Sphingomonadales</taxon>
        <taxon>Sphingomonadaceae</taxon>
        <taxon>Sphingomonas</taxon>
    </lineage>
</organism>
<dbReference type="InterPro" id="IPR016024">
    <property type="entry name" value="ARM-type_fold"/>
</dbReference>
<evidence type="ECO:0008006" key="3">
    <source>
        <dbReference type="Google" id="ProtNLM"/>
    </source>
</evidence>
<comment type="caution">
    <text evidence="1">The sequence shown here is derived from an EMBL/GenBank/DDBJ whole genome shotgun (WGS) entry which is preliminary data.</text>
</comment>
<dbReference type="PANTHER" id="PTHR12697">
    <property type="entry name" value="PBS LYASE HEAT-LIKE PROTEIN"/>
    <property type="match status" value="1"/>
</dbReference>
<dbReference type="Proteomes" id="UP000274661">
    <property type="component" value="Unassembled WGS sequence"/>
</dbReference>
<dbReference type="Gene3D" id="1.25.10.10">
    <property type="entry name" value="Leucine-rich Repeat Variant"/>
    <property type="match status" value="2"/>
</dbReference>
<dbReference type="SUPFAM" id="SSF48371">
    <property type="entry name" value="ARM repeat"/>
    <property type="match status" value="2"/>
</dbReference>
<dbReference type="InterPro" id="IPR004155">
    <property type="entry name" value="PBS_lyase_HEAT"/>
</dbReference>
<keyword evidence="2" id="KW-1185">Reference proteome</keyword>
<dbReference type="RefSeq" id="WP_126718525.1">
    <property type="nucleotide sequence ID" value="NZ_RWJF01000001.1"/>
</dbReference>
<sequence length="328" mass="35422">MIMVVLILARIVAGHRHEALVAKRRHFLSLLLGDGSEEELAQLSQESPRLLGELSLELIQLVRGEERDQFIATATRLGIDAELRRRLIKGATRTRITAAEVLGDFPDDHSAAALEAALDDRSPDVRLAAALALAHSNRAPPVGLLVERLRLGTSERSLLITSLLADIARERQAEVRALIDDPAVPPPVKAAAIEALGATGDYSLVPVVNALALAADPSGEELPRYLRVLGNFQHPAGTPAVTKYLASPTWYVRAAAAEAAGKICLYELSYKLLAMLDDGDWWVRFRAGEALVRLGEPGRRLLGETARCGTERARDAARLTLAEQGVPA</sequence>